<proteinExistence type="inferred from homology"/>
<dbReference type="PANTHER" id="PTHR23135:SF4">
    <property type="entry name" value="UDP-N-ACETYLMURAMOYL-L-ALANYL-D-GLUTAMATE--2,6-DIAMINOPIMELATE LIGASE MURE HOMOLOG, CHLOROPLASTIC"/>
    <property type="match status" value="1"/>
</dbReference>
<protein>
    <submittedName>
        <fullName evidence="5">Uncharacterized protein</fullName>
    </submittedName>
</protein>
<dbReference type="UniPathway" id="UPA00219"/>
<dbReference type="GO" id="GO:0071555">
    <property type="term" value="P:cell wall organization"/>
    <property type="evidence" value="ECO:0007669"/>
    <property type="project" value="UniProtKB-KW"/>
</dbReference>
<name>K2F8Z2_9BACT</name>
<keyword evidence="2" id="KW-0573">Peptidoglycan synthesis</keyword>
<dbReference type="GO" id="GO:0005524">
    <property type="term" value="F:ATP binding"/>
    <property type="evidence" value="ECO:0007669"/>
    <property type="project" value="InterPro"/>
</dbReference>
<dbReference type="InterPro" id="IPR004101">
    <property type="entry name" value="Mur_ligase_C"/>
</dbReference>
<keyword evidence="2" id="KW-0131">Cell cycle</keyword>
<dbReference type="EMBL" id="AMFJ01000462">
    <property type="protein sequence ID" value="EKE27596.1"/>
    <property type="molecule type" value="Genomic_DNA"/>
</dbReference>
<dbReference type="SUPFAM" id="SSF53623">
    <property type="entry name" value="MurD-like peptide ligases, catalytic domain"/>
    <property type="match status" value="1"/>
</dbReference>
<sequence>MNIRKIVSLDSPIRLFYHYLRWMIAFNIYGNPAKNMIVIWITWTKGKTTTTNIVAKWLKDAWEKVFMFSTVNYMIWDEMYENNLKMTSPSPFVIQRLLKRAKSAGCRYAVIETSSHSLYYNRNYWIDYDVVVMTNISQDHLDLHKTMDNYMRTKLKLFENLVRYKRKPNVKKVSIVNIDSEYSSDFLNIIDDNKYTYWLTNAAQIRAQNVTFGKDLTKFEIKMPSNVIEISTKLKWEFNIYNILAAFCVLVSQKVPLESIVETIATTNWIPWRLEEVPNDKWIKVFVDYAHTEESLRNVLETIRKMEWIWRIITVFWATWDRDKTKRPRMWKIVNDLSDLIVLTDDDTYTENSLAIINDVARWIKRKEGEDFWIVPDREDAIRTAIIMSVPDDVILIAWKWAETVQVTNKGPIPWSDVNISRRIMQEISDNELVR</sequence>
<feature type="domain" description="Mur ligase central" evidence="4">
    <location>
        <begin position="41"/>
        <end position="249"/>
    </location>
</feature>
<dbReference type="GO" id="GO:0009252">
    <property type="term" value="P:peptidoglycan biosynthetic process"/>
    <property type="evidence" value="ECO:0007669"/>
    <property type="project" value="UniProtKB-UniPathway"/>
</dbReference>
<keyword evidence="2" id="KW-0132">Cell division</keyword>
<dbReference type="GO" id="GO:0005737">
    <property type="term" value="C:cytoplasm"/>
    <property type="evidence" value="ECO:0007669"/>
    <property type="project" value="UniProtKB-SubCell"/>
</dbReference>
<dbReference type="Pfam" id="PF02875">
    <property type="entry name" value="Mur_ligase_C"/>
    <property type="match status" value="1"/>
</dbReference>
<dbReference type="SUPFAM" id="SSF53244">
    <property type="entry name" value="MurD-like peptide ligases, peptide-binding domain"/>
    <property type="match status" value="1"/>
</dbReference>
<dbReference type="NCBIfam" id="TIGR01085">
    <property type="entry name" value="murE"/>
    <property type="match status" value="1"/>
</dbReference>
<evidence type="ECO:0000313" key="5">
    <source>
        <dbReference type="EMBL" id="EKE27596.1"/>
    </source>
</evidence>
<comment type="subcellular location">
    <subcellularLocation>
        <location evidence="2">Cytoplasm</location>
    </subcellularLocation>
</comment>
<gene>
    <name evidence="5" type="ORF">ACD_3C00188G0012</name>
</gene>
<comment type="pathway">
    <text evidence="2">Cell wall biogenesis; peptidoglycan biosynthesis.</text>
</comment>
<accession>K2F8Z2</accession>
<comment type="similarity">
    <text evidence="1">Belongs to the MurCDEF family. MurE subfamily.</text>
</comment>
<dbReference type="InterPro" id="IPR036615">
    <property type="entry name" value="Mur_ligase_C_dom_sf"/>
</dbReference>
<evidence type="ECO:0000256" key="2">
    <source>
        <dbReference type="RuleBase" id="RU004135"/>
    </source>
</evidence>
<dbReference type="GO" id="GO:0051301">
    <property type="term" value="P:cell division"/>
    <property type="evidence" value="ECO:0007669"/>
    <property type="project" value="UniProtKB-KW"/>
</dbReference>
<keyword evidence="2" id="KW-0961">Cell wall biogenesis/degradation</keyword>
<dbReference type="Gene3D" id="3.40.1190.10">
    <property type="entry name" value="Mur-like, catalytic domain"/>
    <property type="match status" value="1"/>
</dbReference>
<dbReference type="AlphaFoldDB" id="K2F8Z2"/>
<dbReference type="GO" id="GO:0008360">
    <property type="term" value="P:regulation of cell shape"/>
    <property type="evidence" value="ECO:0007669"/>
    <property type="project" value="UniProtKB-KW"/>
</dbReference>
<evidence type="ECO:0000259" key="4">
    <source>
        <dbReference type="Pfam" id="PF08245"/>
    </source>
</evidence>
<reference evidence="5" key="1">
    <citation type="journal article" date="2012" name="Science">
        <title>Fermentation, hydrogen, and sulfur metabolism in multiple uncultivated bacterial phyla.</title>
        <authorList>
            <person name="Wrighton K.C."/>
            <person name="Thomas B.C."/>
            <person name="Sharon I."/>
            <person name="Miller C.S."/>
            <person name="Castelle C.J."/>
            <person name="VerBerkmoes N.C."/>
            <person name="Wilkins M.J."/>
            <person name="Hettich R.L."/>
            <person name="Lipton M.S."/>
            <person name="Williams K.H."/>
            <person name="Long P.E."/>
            <person name="Banfield J.F."/>
        </authorList>
    </citation>
    <scope>NUCLEOTIDE SEQUENCE [LARGE SCALE GENOMIC DNA]</scope>
</reference>
<dbReference type="Pfam" id="PF08245">
    <property type="entry name" value="Mur_ligase_M"/>
    <property type="match status" value="1"/>
</dbReference>
<dbReference type="GO" id="GO:0016881">
    <property type="term" value="F:acid-amino acid ligase activity"/>
    <property type="evidence" value="ECO:0007669"/>
    <property type="project" value="InterPro"/>
</dbReference>
<feature type="domain" description="Mur ligase C-terminal" evidence="3">
    <location>
        <begin position="273"/>
        <end position="398"/>
    </location>
</feature>
<dbReference type="InterPro" id="IPR036565">
    <property type="entry name" value="Mur-like_cat_sf"/>
</dbReference>
<dbReference type="InterPro" id="IPR013221">
    <property type="entry name" value="Mur_ligase_cen"/>
</dbReference>
<organism evidence="5">
    <name type="scientific">uncultured bacterium</name>
    <name type="common">gcode 4</name>
    <dbReference type="NCBI Taxonomy" id="1234023"/>
    <lineage>
        <taxon>Bacteria</taxon>
        <taxon>environmental samples</taxon>
    </lineage>
</organism>
<dbReference type="Gene3D" id="3.90.190.20">
    <property type="entry name" value="Mur ligase, C-terminal domain"/>
    <property type="match status" value="1"/>
</dbReference>
<dbReference type="InterPro" id="IPR005761">
    <property type="entry name" value="UDP-N-AcMur-Glu-dNH2Pim_ligase"/>
</dbReference>
<evidence type="ECO:0000256" key="1">
    <source>
        <dbReference type="ARBA" id="ARBA00005898"/>
    </source>
</evidence>
<comment type="caution">
    <text evidence="5">The sequence shown here is derived from an EMBL/GenBank/DDBJ whole genome shotgun (WGS) entry which is preliminary data.</text>
</comment>
<keyword evidence="2" id="KW-0133">Cell shape</keyword>
<evidence type="ECO:0000259" key="3">
    <source>
        <dbReference type="Pfam" id="PF02875"/>
    </source>
</evidence>
<dbReference type="PANTHER" id="PTHR23135">
    <property type="entry name" value="MUR LIGASE FAMILY MEMBER"/>
    <property type="match status" value="1"/>
</dbReference>